<dbReference type="InterPro" id="IPR010982">
    <property type="entry name" value="Lambda_DNA-bd_dom_sf"/>
</dbReference>
<dbReference type="Gene3D" id="1.10.260.40">
    <property type="entry name" value="lambda repressor-like DNA-binding domains"/>
    <property type="match status" value="1"/>
</dbReference>
<name>T5KJ50_MICMQ</name>
<proteinExistence type="predicted"/>
<dbReference type="PROSITE" id="PS50943">
    <property type="entry name" value="HTH_CROC1"/>
    <property type="match status" value="1"/>
</dbReference>
<dbReference type="SMART" id="SM00354">
    <property type="entry name" value="HTH_LACI"/>
    <property type="match status" value="1"/>
</dbReference>
<keyword evidence="2" id="KW-0805">Transcription regulation</keyword>
<dbReference type="Pfam" id="PF13377">
    <property type="entry name" value="Peripla_BP_3"/>
    <property type="match status" value="1"/>
</dbReference>
<dbReference type="InterPro" id="IPR028082">
    <property type="entry name" value="Peripla_BP_I"/>
</dbReference>
<protein>
    <submittedName>
        <fullName evidence="7">Uncharacterized protein</fullName>
    </submittedName>
</protein>
<dbReference type="Pfam" id="PF00356">
    <property type="entry name" value="LacI"/>
    <property type="match status" value="1"/>
</dbReference>
<dbReference type="CDD" id="cd06267">
    <property type="entry name" value="PBP1_LacI_sugar_binding-like"/>
    <property type="match status" value="1"/>
</dbReference>
<keyword evidence="3" id="KW-0238">DNA-binding</keyword>
<dbReference type="PANTHER" id="PTHR30146">
    <property type="entry name" value="LACI-RELATED TRANSCRIPTIONAL REPRESSOR"/>
    <property type="match status" value="1"/>
</dbReference>
<dbReference type="PANTHER" id="PTHR30146:SF148">
    <property type="entry name" value="HTH-TYPE TRANSCRIPTIONAL REPRESSOR PURR-RELATED"/>
    <property type="match status" value="1"/>
</dbReference>
<dbReference type="PROSITE" id="PS00356">
    <property type="entry name" value="HTH_LACI_1"/>
    <property type="match status" value="1"/>
</dbReference>
<dbReference type="Gene3D" id="3.40.50.2300">
    <property type="match status" value="2"/>
</dbReference>
<organism evidence="7 8">
    <name type="scientific">Microbacterium maritypicum MF109</name>
    <dbReference type="NCBI Taxonomy" id="1333857"/>
    <lineage>
        <taxon>Bacteria</taxon>
        <taxon>Bacillati</taxon>
        <taxon>Actinomycetota</taxon>
        <taxon>Actinomycetes</taxon>
        <taxon>Micrococcales</taxon>
        <taxon>Microbacteriaceae</taxon>
        <taxon>Microbacterium</taxon>
    </lineage>
</organism>
<evidence type="ECO:0000256" key="2">
    <source>
        <dbReference type="ARBA" id="ARBA00023015"/>
    </source>
</evidence>
<dbReference type="InterPro" id="IPR000843">
    <property type="entry name" value="HTH_LacI"/>
</dbReference>
<sequence length="335" mass="35937">MPTSLADVARISGVSTATVSHVINGTRYVSPETVEKVRNAIASTGYRPNPYARALRTATSESIGFVASDVSNSYSTAVMRGIASALRTRGYTLLVADADENPTLEHEAIDALVERKVDGLIVAPTTSTDPVSFEQIEQIGVPVVLVDRAVPLELDQVLVENVGSVADVVGQMLDAGHRRVAVVGGRAGHSSTVERLQGWRKAHTERGLVCDEALAVLDVFDAGQARQATTRLLDRPDRPTAIFSLSNVMSLGILRALSDLHLVVPRDVSFAAFDDIEWVDLLDHPVTCLAQPTEQIGSTAVELVLTRIADPDVDHRVVRLAPSLCDRGSIAEPPR</sequence>
<dbReference type="InterPro" id="IPR001387">
    <property type="entry name" value="Cro/C1-type_HTH"/>
</dbReference>
<keyword evidence="1" id="KW-0678">Repressor</keyword>
<dbReference type="PATRIC" id="fig|1333857.3.peg.2925"/>
<dbReference type="SUPFAM" id="SSF53822">
    <property type="entry name" value="Periplasmic binding protein-like I"/>
    <property type="match status" value="1"/>
</dbReference>
<evidence type="ECO:0000256" key="1">
    <source>
        <dbReference type="ARBA" id="ARBA00022491"/>
    </source>
</evidence>
<evidence type="ECO:0000259" key="6">
    <source>
        <dbReference type="PROSITE" id="PS50943"/>
    </source>
</evidence>
<dbReference type="EMBL" id="ATAO01000206">
    <property type="protein sequence ID" value="EQM74768.1"/>
    <property type="molecule type" value="Genomic_DNA"/>
</dbReference>
<dbReference type="SUPFAM" id="SSF47413">
    <property type="entry name" value="lambda repressor-like DNA-binding domains"/>
    <property type="match status" value="1"/>
</dbReference>
<keyword evidence="4" id="KW-0804">Transcription</keyword>
<dbReference type="AlphaFoldDB" id="T5KJ50"/>
<dbReference type="Proteomes" id="UP000016033">
    <property type="component" value="Unassembled WGS sequence"/>
</dbReference>
<evidence type="ECO:0000256" key="3">
    <source>
        <dbReference type="ARBA" id="ARBA00023125"/>
    </source>
</evidence>
<feature type="domain" description="HTH cro/C1-type" evidence="6">
    <location>
        <begin position="4"/>
        <end position="47"/>
    </location>
</feature>
<dbReference type="CDD" id="cd01392">
    <property type="entry name" value="HTH_LacI"/>
    <property type="match status" value="1"/>
</dbReference>
<evidence type="ECO:0000313" key="8">
    <source>
        <dbReference type="Proteomes" id="UP000016033"/>
    </source>
</evidence>
<accession>T5KJ50</accession>
<dbReference type="PROSITE" id="PS50932">
    <property type="entry name" value="HTH_LACI_2"/>
    <property type="match status" value="1"/>
</dbReference>
<dbReference type="GO" id="GO:0003700">
    <property type="term" value="F:DNA-binding transcription factor activity"/>
    <property type="evidence" value="ECO:0007669"/>
    <property type="project" value="TreeGrafter"/>
</dbReference>
<evidence type="ECO:0000259" key="5">
    <source>
        <dbReference type="PROSITE" id="PS50932"/>
    </source>
</evidence>
<evidence type="ECO:0000256" key="4">
    <source>
        <dbReference type="ARBA" id="ARBA00023163"/>
    </source>
</evidence>
<evidence type="ECO:0000313" key="7">
    <source>
        <dbReference type="EMBL" id="EQM74768.1"/>
    </source>
</evidence>
<dbReference type="GO" id="GO:0000976">
    <property type="term" value="F:transcription cis-regulatory region binding"/>
    <property type="evidence" value="ECO:0007669"/>
    <property type="project" value="TreeGrafter"/>
</dbReference>
<gene>
    <name evidence="7" type="ORF">L687_04730</name>
</gene>
<dbReference type="RefSeq" id="WP_021200858.1">
    <property type="nucleotide sequence ID" value="NZ_ATAO01000206.1"/>
</dbReference>
<comment type="caution">
    <text evidence="7">The sequence shown here is derived from an EMBL/GenBank/DDBJ whole genome shotgun (WGS) entry which is preliminary data.</text>
</comment>
<reference evidence="7 8" key="1">
    <citation type="journal article" date="2013" name="Genome Announc.">
        <title>Whole-genome sequences of five oyster-associated bacteria show potential for crude oil hydrocarbon degradation.</title>
        <authorList>
            <person name="Chauhan A."/>
            <person name="Green S."/>
            <person name="Pathak A."/>
            <person name="Thomas J."/>
            <person name="Venkatramanan R."/>
        </authorList>
    </citation>
    <scope>NUCLEOTIDE SEQUENCE [LARGE SCALE GENOMIC DNA]</scope>
    <source>
        <strain evidence="7 8">MF109</strain>
    </source>
</reference>
<dbReference type="InterPro" id="IPR046335">
    <property type="entry name" value="LacI/GalR-like_sensor"/>
</dbReference>
<feature type="domain" description="HTH lacI-type" evidence="5">
    <location>
        <begin position="3"/>
        <end position="57"/>
    </location>
</feature>